<dbReference type="Proteomes" id="UP000433089">
    <property type="component" value="Unassembled WGS sequence"/>
</dbReference>
<dbReference type="RefSeq" id="WP_159159813.1">
    <property type="nucleotide sequence ID" value="NZ_LR732831.1"/>
</dbReference>
<organism evidence="1 2">
    <name type="scientific">Bacillus altitudinis</name>
    <dbReference type="NCBI Taxonomy" id="293387"/>
    <lineage>
        <taxon>Bacteria</taxon>
        <taxon>Bacillati</taxon>
        <taxon>Bacillota</taxon>
        <taxon>Bacilli</taxon>
        <taxon>Bacillales</taxon>
        <taxon>Bacillaceae</taxon>
        <taxon>Bacillus</taxon>
    </lineage>
</organism>
<evidence type="ECO:0000313" key="2">
    <source>
        <dbReference type="Proteomes" id="UP000433089"/>
    </source>
</evidence>
<dbReference type="EMBL" id="CABWLH010000009">
    <property type="protein sequence ID" value="VXB80801.1"/>
    <property type="molecule type" value="Genomic_DNA"/>
</dbReference>
<accession>A0A653TIZ5</accession>
<proteinExistence type="predicted"/>
<evidence type="ECO:0000313" key="1">
    <source>
        <dbReference type="EMBL" id="VXB80801.1"/>
    </source>
</evidence>
<sequence>MTIENTNTRSLSNEEKKEMLMILQAEQAEGIDKSKENYRKIAQACISQWVRDFKAGNIKVSTVEDLKKLIELDIDLQKHDDI</sequence>
<name>A0A653TIZ5_BACAB</name>
<protein>
    <submittedName>
        <fullName evidence="1">Uncharacterized protein</fullName>
    </submittedName>
</protein>
<dbReference type="AlphaFoldDB" id="A0A653TIZ5"/>
<reference evidence="1 2" key="1">
    <citation type="submission" date="2019-10" db="EMBL/GenBank/DDBJ databases">
        <authorList>
            <person name="Karimi E."/>
        </authorList>
    </citation>
    <scope>NUCLEOTIDE SEQUENCE [LARGE SCALE GENOMIC DNA]</scope>
    <source>
        <strain evidence="1">Bacillus sp. 348</strain>
    </source>
</reference>
<gene>
    <name evidence="1" type="ORF">BACI348_41605</name>
</gene>